<feature type="transmembrane region" description="Helical" evidence="8">
    <location>
        <begin position="212"/>
        <end position="236"/>
    </location>
</feature>
<dbReference type="InterPro" id="IPR052049">
    <property type="entry name" value="Electron_transfer_protein"/>
</dbReference>
<name>A0ABV7AGM5_9RHOB</name>
<evidence type="ECO:0000256" key="7">
    <source>
        <dbReference type="SAM" id="MobiDB-lite"/>
    </source>
</evidence>
<feature type="transmembrane region" description="Helical" evidence="8">
    <location>
        <begin position="180"/>
        <end position="200"/>
    </location>
</feature>
<feature type="transmembrane region" description="Helical" evidence="8">
    <location>
        <begin position="284"/>
        <end position="304"/>
    </location>
</feature>
<accession>A0ABV7AGM5</accession>
<feature type="compositionally biased region" description="Pro residues" evidence="7">
    <location>
        <begin position="365"/>
        <end position="379"/>
    </location>
</feature>
<feature type="region of interest" description="Disordered" evidence="7">
    <location>
        <begin position="355"/>
        <end position="379"/>
    </location>
</feature>
<evidence type="ECO:0000256" key="1">
    <source>
        <dbReference type="ARBA" id="ARBA00004651"/>
    </source>
</evidence>
<feature type="transmembrane region" description="Helical" evidence="8">
    <location>
        <begin position="53"/>
        <end position="71"/>
    </location>
</feature>
<keyword evidence="3" id="KW-1003">Cell membrane</keyword>
<evidence type="ECO:0000313" key="10">
    <source>
        <dbReference type="Proteomes" id="UP001595443"/>
    </source>
</evidence>
<evidence type="ECO:0000256" key="3">
    <source>
        <dbReference type="ARBA" id="ARBA00022475"/>
    </source>
</evidence>
<dbReference type="PANTHER" id="PTHR34856:SF2">
    <property type="entry name" value="PROTEIN NRFD"/>
    <property type="match status" value="1"/>
</dbReference>
<dbReference type="RefSeq" id="WP_377833229.1">
    <property type="nucleotide sequence ID" value="NZ_JBHRSK010000007.1"/>
</dbReference>
<dbReference type="PANTHER" id="PTHR34856">
    <property type="entry name" value="PROTEIN NRFD"/>
    <property type="match status" value="1"/>
</dbReference>
<evidence type="ECO:0000256" key="8">
    <source>
        <dbReference type="SAM" id="Phobius"/>
    </source>
</evidence>
<evidence type="ECO:0000256" key="6">
    <source>
        <dbReference type="ARBA" id="ARBA00023136"/>
    </source>
</evidence>
<feature type="transmembrane region" description="Helical" evidence="8">
    <location>
        <begin position="91"/>
        <end position="113"/>
    </location>
</feature>
<proteinExistence type="inferred from homology"/>
<gene>
    <name evidence="9" type="primary">nrfD</name>
    <name evidence="9" type="ORF">ACFOES_10520</name>
</gene>
<dbReference type="Proteomes" id="UP001595443">
    <property type="component" value="Unassembled WGS sequence"/>
</dbReference>
<dbReference type="Gene3D" id="1.20.1630.10">
    <property type="entry name" value="Formate dehydrogenase/DMSO reductase domain"/>
    <property type="match status" value="1"/>
</dbReference>
<feature type="transmembrane region" description="Helical" evidence="8">
    <location>
        <begin position="134"/>
        <end position="160"/>
    </location>
</feature>
<sequence>MQIHELVGAVHEAAWLPWAVQYFFLIAISTTALLMSLPAFLLGHEGGLPRARLALMVAVTTGITAPIALLADLHQPFRFWEFYAYTHHTSWMAWGAWIVPLYVGATIAFAWALHRPALHAMGQENWRFAWLFRWLSLGGGANGFARPLGLIAGLAALGILTYTGMEVMIVRARPLWNTPLLPLQFAATGFVGALGVMLVLERVLARQEKLELRLNLELAAALGVVGLLGIVWFGLALSGLSPVHARALASVAGFPVWHHIAIWGGLAIAIPFLLALLVPVGTGWLTGLIAIHAAWMFRWTVFMGGQAVPKIGSGLYDALVPTGIAGLMGVIGTFGLWLFLIIAYTTFMPWSEAGPPGGPRRAAPTTPPATPPATPSRAI</sequence>
<dbReference type="Pfam" id="PF03916">
    <property type="entry name" value="NrfD"/>
    <property type="match status" value="1"/>
</dbReference>
<dbReference type="InterPro" id="IPR005614">
    <property type="entry name" value="NrfD-like"/>
</dbReference>
<feature type="transmembrane region" description="Helical" evidence="8">
    <location>
        <begin position="20"/>
        <end position="41"/>
    </location>
</feature>
<comment type="subcellular location">
    <subcellularLocation>
        <location evidence="1">Cell membrane</location>
        <topology evidence="1">Multi-pass membrane protein</topology>
    </subcellularLocation>
</comment>
<reference evidence="10" key="1">
    <citation type="journal article" date="2019" name="Int. J. Syst. Evol. Microbiol.">
        <title>The Global Catalogue of Microorganisms (GCM) 10K type strain sequencing project: providing services to taxonomists for standard genome sequencing and annotation.</title>
        <authorList>
            <consortium name="The Broad Institute Genomics Platform"/>
            <consortium name="The Broad Institute Genome Sequencing Center for Infectious Disease"/>
            <person name="Wu L."/>
            <person name="Ma J."/>
        </authorList>
    </citation>
    <scope>NUCLEOTIDE SEQUENCE [LARGE SCALE GENOMIC DNA]</scope>
    <source>
        <strain evidence="10">KCTC 62192</strain>
    </source>
</reference>
<keyword evidence="10" id="KW-1185">Reference proteome</keyword>
<feature type="transmembrane region" description="Helical" evidence="8">
    <location>
        <begin position="256"/>
        <end position="277"/>
    </location>
</feature>
<organism evidence="9 10">
    <name type="scientific">Acidimangrovimonas pyrenivorans</name>
    <dbReference type="NCBI Taxonomy" id="2030798"/>
    <lineage>
        <taxon>Bacteria</taxon>
        <taxon>Pseudomonadati</taxon>
        <taxon>Pseudomonadota</taxon>
        <taxon>Alphaproteobacteria</taxon>
        <taxon>Rhodobacterales</taxon>
        <taxon>Paracoccaceae</taxon>
        <taxon>Acidimangrovimonas</taxon>
    </lineage>
</organism>
<evidence type="ECO:0000256" key="5">
    <source>
        <dbReference type="ARBA" id="ARBA00022989"/>
    </source>
</evidence>
<comment type="caution">
    <text evidence="9">The sequence shown here is derived from an EMBL/GenBank/DDBJ whole genome shotgun (WGS) entry which is preliminary data.</text>
</comment>
<evidence type="ECO:0000256" key="2">
    <source>
        <dbReference type="ARBA" id="ARBA00008929"/>
    </source>
</evidence>
<dbReference type="EMBL" id="JBHRSK010000007">
    <property type="protein sequence ID" value="MFC2968529.1"/>
    <property type="molecule type" value="Genomic_DNA"/>
</dbReference>
<protein>
    <submittedName>
        <fullName evidence="9">NrfD/PsrC family molybdoenzyme membrane anchor subunit</fullName>
    </submittedName>
</protein>
<evidence type="ECO:0000313" key="9">
    <source>
        <dbReference type="EMBL" id="MFC2968529.1"/>
    </source>
</evidence>
<evidence type="ECO:0000256" key="4">
    <source>
        <dbReference type="ARBA" id="ARBA00022692"/>
    </source>
</evidence>
<keyword evidence="6 8" id="KW-0472">Membrane</keyword>
<keyword evidence="4 8" id="KW-0812">Transmembrane</keyword>
<comment type="similarity">
    <text evidence="2">Belongs to the NrfD family.</text>
</comment>
<keyword evidence="5 8" id="KW-1133">Transmembrane helix</keyword>
<feature type="transmembrane region" description="Helical" evidence="8">
    <location>
        <begin position="324"/>
        <end position="344"/>
    </location>
</feature>